<dbReference type="InterPro" id="IPR027417">
    <property type="entry name" value="P-loop_NTPase"/>
</dbReference>
<dbReference type="EMBL" id="CAFBNB010000130">
    <property type="protein sequence ID" value="CAB4932453.1"/>
    <property type="molecule type" value="Genomic_DNA"/>
</dbReference>
<sequence>MPRCYHDANIDSFGSNLQPPNSTRTGRRQPLVNLLRRRHGLHIIIRSAALSDRCRLRHCQLGRKCLWKACGMTLRVIVHAGTHKTGTTAIQQSLQANRTAYAAAGVAVPESVGAGHRSLLVPAHRGWSPDHLLAEIQKATDSHAETLVLSSEAVFCMADEELHALTALIGRDRLTFVMTVRHLSTFLPSRWAQDCRRRDSHSLPQ</sequence>
<name>A0A6J7IMH2_9ZZZZ</name>
<gene>
    <name evidence="1" type="ORF">UFOPK3720_00782</name>
</gene>
<evidence type="ECO:0000313" key="1">
    <source>
        <dbReference type="EMBL" id="CAB4932453.1"/>
    </source>
</evidence>
<dbReference type="SUPFAM" id="SSF52540">
    <property type="entry name" value="P-loop containing nucleoside triphosphate hydrolases"/>
    <property type="match status" value="1"/>
</dbReference>
<reference evidence="1" key="1">
    <citation type="submission" date="2020-05" db="EMBL/GenBank/DDBJ databases">
        <authorList>
            <person name="Chiriac C."/>
            <person name="Salcher M."/>
            <person name="Ghai R."/>
            <person name="Kavagutti S V."/>
        </authorList>
    </citation>
    <scope>NUCLEOTIDE SEQUENCE</scope>
</reference>
<protein>
    <submittedName>
        <fullName evidence="1">Unannotated protein</fullName>
    </submittedName>
</protein>
<dbReference type="AlphaFoldDB" id="A0A6J7IMH2"/>
<accession>A0A6J7IMH2</accession>
<organism evidence="1">
    <name type="scientific">freshwater metagenome</name>
    <dbReference type="NCBI Taxonomy" id="449393"/>
    <lineage>
        <taxon>unclassified sequences</taxon>
        <taxon>metagenomes</taxon>
        <taxon>ecological metagenomes</taxon>
    </lineage>
</organism>
<proteinExistence type="predicted"/>